<name>F0F7E2_9BACT</name>
<comment type="caution">
    <text evidence="2">The sequence shown here is derived from an EMBL/GenBank/DDBJ whole genome shotgun (WGS) entry which is preliminary data.</text>
</comment>
<proteinExistence type="predicted"/>
<dbReference type="HOGENOM" id="CLU_3083245_0_0_10"/>
<dbReference type="Proteomes" id="UP000005697">
    <property type="component" value="Unassembled WGS sequence"/>
</dbReference>
<feature type="region of interest" description="Disordered" evidence="1">
    <location>
        <begin position="1"/>
        <end position="52"/>
    </location>
</feature>
<dbReference type="EMBL" id="AEWX01000021">
    <property type="protein sequence ID" value="EGC20024.1"/>
    <property type="molecule type" value="Genomic_DNA"/>
</dbReference>
<evidence type="ECO:0000313" key="2">
    <source>
        <dbReference type="EMBL" id="EGC20024.1"/>
    </source>
</evidence>
<feature type="compositionally biased region" description="Basic and acidic residues" evidence="1">
    <location>
        <begin position="1"/>
        <end position="10"/>
    </location>
</feature>
<protein>
    <submittedName>
        <fullName evidence="2">Uncharacterized protein</fullName>
    </submittedName>
</protein>
<evidence type="ECO:0000256" key="1">
    <source>
        <dbReference type="SAM" id="MobiDB-lite"/>
    </source>
</evidence>
<evidence type="ECO:0000313" key="3">
    <source>
        <dbReference type="Proteomes" id="UP000005697"/>
    </source>
</evidence>
<accession>F0F7E2</accession>
<sequence>MNIRTAETEGKQVASSSQEGRPPRHLLPAVTKDNGCKTAAVRHGNPEGTMKK</sequence>
<reference evidence="2 3" key="1">
    <citation type="submission" date="2011-01" db="EMBL/GenBank/DDBJ databases">
        <authorList>
            <person name="Muzny D."/>
            <person name="Qin X."/>
            <person name="Deng J."/>
            <person name="Jiang H."/>
            <person name="Liu Y."/>
            <person name="Qu J."/>
            <person name="Song X.-Z."/>
            <person name="Zhang L."/>
            <person name="Thornton R."/>
            <person name="Coyle M."/>
            <person name="Francisco L."/>
            <person name="Jackson L."/>
            <person name="Javaid M."/>
            <person name="Korchina V."/>
            <person name="Kovar C."/>
            <person name="Mata R."/>
            <person name="Mathew T."/>
            <person name="Ngo R."/>
            <person name="Nguyen L."/>
            <person name="Nguyen N."/>
            <person name="Okwuonu G."/>
            <person name="Ongeri F."/>
            <person name="Pham C."/>
            <person name="Simmons D."/>
            <person name="Wilczek-Boney K."/>
            <person name="Hale W."/>
            <person name="Jakkamsetti A."/>
            <person name="Pham P."/>
            <person name="Ruth R."/>
            <person name="San Lucas F."/>
            <person name="Warren J."/>
            <person name="Zhang J."/>
            <person name="Zhao Z."/>
            <person name="Zhou C."/>
            <person name="Zhu D."/>
            <person name="Lee S."/>
            <person name="Bess C."/>
            <person name="Blankenburg K."/>
            <person name="Forbes L."/>
            <person name="Fu Q."/>
            <person name="Gubbala S."/>
            <person name="Hirani K."/>
            <person name="Jayaseelan J.C."/>
            <person name="Lara F."/>
            <person name="Munidasa M."/>
            <person name="Palculict T."/>
            <person name="Patil S."/>
            <person name="Pu L.-L."/>
            <person name="Saada N."/>
            <person name="Tang L."/>
            <person name="Weissenberger G."/>
            <person name="Zhu Y."/>
            <person name="Hemphill L."/>
            <person name="Shang Y."/>
            <person name="Youmans B."/>
            <person name="Ayvaz T."/>
            <person name="Ross M."/>
            <person name="Santibanez J."/>
            <person name="Aqrawi P."/>
            <person name="Gross S."/>
            <person name="Joshi V."/>
            <person name="Fowler G."/>
            <person name="Nazareth L."/>
            <person name="Reid J."/>
            <person name="Worley K."/>
            <person name="Petrosino J."/>
            <person name="Highlander S."/>
            <person name="Gibbs R."/>
        </authorList>
    </citation>
    <scope>NUCLEOTIDE SEQUENCE [LARGE SCALE GENOMIC DNA]</scope>
    <source>
        <strain evidence="2 3">DSM 16608</strain>
    </source>
</reference>
<keyword evidence="3" id="KW-1185">Reference proteome</keyword>
<organism evidence="2 3">
    <name type="scientific">Prevotella multiformis DSM 16608</name>
    <dbReference type="NCBI Taxonomy" id="888743"/>
    <lineage>
        <taxon>Bacteria</taxon>
        <taxon>Pseudomonadati</taxon>
        <taxon>Bacteroidota</taxon>
        <taxon>Bacteroidia</taxon>
        <taxon>Bacteroidales</taxon>
        <taxon>Prevotellaceae</taxon>
        <taxon>Prevotella</taxon>
    </lineage>
</organism>
<dbReference type="AlphaFoldDB" id="F0F7E2"/>
<gene>
    <name evidence="2" type="ORF">HMPREF9141_1509</name>
</gene>